<dbReference type="Proteomes" id="UP001152649">
    <property type="component" value="Unassembled WGS sequence"/>
</dbReference>
<organism evidence="2 3">
    <name type="scientific">Penicillium salamii</name>
    <dbReference type="NCBI Taxonomy" id="1612424"/>
    <lineage>
        <taxon>Eukaryota</taxon>
        <taxon>Fungi</taxon>
        <taxon>Dikarya</taxon>
        <taxon>Ascomycota</taxon>
        <taxon>Pezizomycotina</taxon>
        <taxon>Eurotiomycetes</taxon>
        <taxon>Eurotiomycetidae</taxon>
        <taxon>Eurotiales</taxon>
        <taxon>Aspergillaceae</taxon>
        <taxon>Penicillium</taxon>
    </lineage>
</organism>
<evidence type="ECO:0000313" key="3">
    <source>
        <dbReference type="Proteomes" id="UP001152649"/>
    </source>
</evidence>
<protein>
    <recommendedName>
        <fullName evidence="1">F-box domain-containing protein</fullName>
    </recommendedName>
</protein>
<accession>A0A9W4IZD3</accession>
<dbReference type="PROSITE" id="PS50181">
    <property type="entry name" value="FBOX"/>
    <property type="match status" value="1"/>
</dbReference>
<feature type="domain" description="F-box" evidence="1">
    <location>
        <begin position="11"/>
        <end position="37"/>
    </location>
</feature>
<evidence type="ECO:0000259" key="1">
    <source>
        <dbReference type="PROSITE" id="PS50181"/>
    </source>
</evidence>
<dbReference type="EMBL" id="CAJVPG010000155">
    <property type="protein sequence ID" value="CAG8363733.1"/>
    <property type="molecule type" value="Genomic_DNA"/>
</dbReference>
<dbReference type="OrthoDB" id="3478523at2759"/>
<gene>
    <name evidence="2" type="ORF">PSALAMII_LOCUS4021</name>
</gene>
<dbReference type="InterPro" id="IPR001810">
    <property type="entry name" value="F-box_dom"/>
</dbReference>
<proteinExistence type="predicted"/>
<name>A0A9W4IZD3_9EURO</name>
<sequence>MAQTSTSTSLVKSLSSLPTELAHQILDDLRVKDILKLLAYDNERVTACIASHPVCRELFDLKSDENIAKIRFAAQFYRDLFREVSPPLSAEGWLKHRWLPPNIHCVAPKDGNLILPEMRDHIHTELYLHWRTLDLTQLGAPDYPELNHCSAPPPWNRFSFENMKEQWEEIKKAKAVLFKMRSSELDWASDMLEANPDILKRTLDPHQVRRPNTTHIVSRMQNDSGKILRASSGYKFVQAEHFKYEFFGVIPFDSALVELLALMEKHGIVKGDQITANAAIKSGAISHPSSIQESAITLAEGMSHFDPSALMTDEKREKMRETSRLYAFGSPDGIVVPRTGNTPWSGEQDLMNGVKVEGPYFTPHKIGLDYTFRRPEICRWDPHGDGERKWLQAFVDLYRYLKGLE</sequence>
<comment type="caution">
    <text evidence="2">The sequence shown here is derived from an EMBL/GenBank/DDBJ whole genome shotgun (WGS) entry which is preliminary data.</text>
</comment>
<dbReference type="AlphaFoldDB" id="A0A9W4IZD3"/>
<keyword evidence="3" id="KW-1185">Reference proteome</keyword>
<reference evidence="2" key="1">
    <citation type="submission" date="2021-07" db="EMBL/GenBank/DDBJ databases">
        <authorList>
            <person name="Branca A.L. A."/>
        </authorList>
    </citation>
    <scope>NUCLEOTIDE SEQUENCE</scope>
</reference>
<evidence type="ECO:0000313" key="2">
    <source>
        <dbReference type="EMBL" id="CAG8363733.1"/>
    </source>
</evidence>